<dbReference type="AlphaFoldDB" id="A0ABD5YWM5"/>
<proteinExistence type="predicted"/>
<feature type="region of interest" description="Disordered" evidence="1">
    <location>
        <begin position="61"/>
        <end position="81"/>
    </location>
</feature>
<reference evidence="2 3" key="1">
    <citation type="journal article" date="2019" name="Int. J. Syst. Evol. Microbiol.">
        <title>The Global Catalogue of Microorganisms (GCM) 10K type strain sequencing project: providing services to taxonomists for standard genome sequencing and annotation.</title>
        <authorList>
            <consortium name="The Broad Institute Genomics Platform"/>
            <consortium name="The Broad Institute Genome Sequencing Center for Infectious Disease"/>
            <person name="Wu L."/>
            <person name="Ma J."/>
        </authorList>
    </citation>
    <scope>NUCLEOTIDE SEQUENCE [LARGE SCALE GENOMIC DNA]</scope>
    <source>
        <strain evidence="2 3">RDMS1</strain>
    </source>
</reference>
<gene>
    <name evidence="2" type="ORF">ACFQL7_25110</name>
</gene>
<accession>A0ABD5YWM5</accession>
<keyword evidence="3" id="KW-1185">Reference proteome</keyword>
<protein>
    <submittedName>
        <fullName evidence="2">Uncharacterized protein</fullName>
    </submittedName>
</protein>
<comment type="caution">
    <text evidence="2">The sequence shown here is derived from an EMBL/GenBank/DDBJ whole genome shotgun (WGS) entry which is preliminary data.</text>
</comment>
<evidence type="ECO:0000313" key="2">
    <source>
        <dbReference type="EMBL" id="MFC7192762.1"/>
    </source>
</evidence>
<organism evidence="2 3">
    <name type="scientific">Halocatena marina</name>
    <dbReference type="NCBI Taxonomy" id="2934937"/>
    <lineage>
        <taxon>Archaea</taxon>
        <taxon>Methanobacteriati</taxon>
        <taxon>Methanobacteriota</taxon>
        <taxon>Stenosarchaea group</taxon>
        <taxon>Halobacteria</taxon>
        <taxon>Halobacteriales</taxon>
        <taxon>Natronomonadaceae</taxon>
        <taxon>Halocatena</taxon>
    </lineage>
</organism>
<dbReference type="RefSeq" id="WP_264556517.1">
    <property type="nucleotide sequence ID" value="NZ_CP109981.1"/>
</dbReference>
<dbReference type="Proteomes" id="UP001596417">
    <property type="component" value="Unassembled WGS sequence"/>
</dbReference>
<evidence type="ECO:0000256" key="1">
    <source>
        <dbReference type="SAM" id="MobiDB-lite"/>
    </source>
</evidence>
<name>A0ABD5YWM5_9EURY</name>
<evidence type="ECO:0000313" key="3">
    <source>
        <dbReference type="Proteomes" id="UP001596417"/>
    </source>
</evidence>
<feature type="compositionally biased region" description="Polar residues" evidence="1">
    <location>
        <begin position="63"/>
        <end position="81"/>
    </location>
</feature>
<dbReference type="EMBL" id="JBHTAX010000005">
    <property type="protein sequence ID" value="MFC7192762.1"/>
    <property type="molecule type" value="Genomic_DNA"/>
</dbReference>
<dbReference type="GeneID" id="76058993"/>
<sequence>MHNESTELASALTEFADNIVRCRLTTFGSRFAEEDFETHVDDTFQTTLAYWQRVLSVRHPARTSATTPKASAHGANQSDVS</sequence>